<organism evidence="1 2">
    <name type="scientific">Ignatzschineria rhizosphaerae</name>
    <dbReference type="NCBI Taxonomy" id="2923279"/>
    <lineage>
        <taxon>Bacteria</taxon>
        <taxon>Pseudomonadati</taxon>
        <taxon>Pseudomonadota</taxon>
        <taxon>Gammaproteobacteria</taxon>
        <taxon>Cardiobacteriales</taxon>
        <taxon>Ignatzschineriaceae</taxon>
        <taxon>Ignatzschineria</taxon>
    </lineage>
</organism>
<dbReference type="EMBL" id="CP093379">
    <property type="protein sequence ID" value="UNM95387.1"/>
    <property type="molecule type" value="Genomic_DNA"/>
</dbReference>
<dbReference type="InterPro" id="IPR027417">
    <property type="entry name" value="P-loop_NTPase"/>
</dbReference>
<accession>A0ABY3X1Q3</accession>
<protein>
    <recommendedName>
        <fullName evidence="3">Molybdopterin-guanine dinucleotide biosynthesis protein B (MobB) domain-containing protein</fullName>
    </recommendedName>
</protein>
<evidence type="ECO:0008006" key="3">
    <source>
        <dbReference type="Google" id="ProtNLM"/>
    </source>
</evidence>
<dbReference type="RefSeq" id="WP_242147583.1">
    <property type="nucleotide sequence ID" value="NZ_CP093379.1"/>
</dbReference>
<dbReference type="SUPFAM" id="SSF52540">
    <property type="entry name" value="P-loop containing nucleoside triphosphate hydrolases"/>
    <property type="match status" value="1"/>
</dbReference>
<gene>
    <name evidence="1" type="ORF">MMG00_09120</name>
</gene>
<sequence>MSAIQKIIAYYGAKNSGKTTTLNNLINFINAHPSFETLLLNPSLLEQEGIQDRYAVFKHIETNKRIAVATAGDDAETVNNHLKALKKDQINIGVLATRYHGETVHALPKFIKKNLIEKLWWIGASYPTSHDIPDFSIDENQIADYNQVMATTLFNAIEIELQKNE</sequence>
<reference evidence="1 2" key="1">
    <citation type="submission" date="2022-03" db="EMBL/GenBank/DDBJ databases">
        <title>Ignatzschineria rhizosphaerae HR5S32.</title>
        <authorList>
            <person name="Sun J.Q."/>
            <person name="Feng J.Y."/>
        </authorList>
    </citation>
    <scope>NUCLEOTIDE SEQUENCE [LARGE SCALE GENOMIC DNA]</scope>
    <source>
        <strain evidence="1 2">HR5S32</strain>
    </source>
</reference>
<dbReference type="Proteomes" id="UP000829542">
    <property type="component" value="Chromosome"/>
</dbReference>
<evidence type="ECO:0000313" key="1">
    <source>
        <dbReference type="EMBL" id="UNM95387.1"/>
    </source>
</evidence>
<proteinExistence type="predicted"/>
<name>A0ABY3X1Q3_9GAMM</name>
<keyword evidence="2" id="KW-1185">Reference proteome</keyword>
<evidence type="ECO:0000313" key="2">
    <source>
        <dbReference type="Proteomes" id="UP000829542"/>
    </source>
</evidence>